<dbReference type="Proteomes" id="UP000627984">
    <property type="component" value="Unassembled WGS sequence"/>
</dbReference>
<gene>
    <name evidence="2" type="ORF">GCM10010126_38920</name>
</gene>
<name>A0AA37F5K7_9ACTN</name>
<feature type="region of interest" description="Disordered" evidence="1">
    <location>
        <begin position="46"/>
        <end position="82"/>
    </location>
</feature>
<organism evidence="2 3">
    <name type="scientific">Planomonospora parontospora</name>
    <dbReference type="NCBI Taxonomy" id="58119"/>
    <lineage>
        <taxon>Bacteria</taxon>
        <taxon>Bacillati</taxon>
        <taxon>Actinomycetota</taxon>
        <taxon>Actinomycetes</taxon>
        <taxon>Streptosporangiales</taxon>
        <taxon>Streptosporangiaceae</taxon>
        <taxon>Planomonospora</taxon>
    </lineage>
</organism>
<protein>
    <submittedName>
        <fullName evidence="2">Uncharacterized protein</fullName>
    </submittedName>
</protein>
<dbReference type="AlphaFoldDB" id="A0AA37F5K7"/>
<accession>A0AA37F5K7</accession>
<evidence type="ECO:0000313" key="2">
    <source>
        <dbReference type="EMBL" id="GGK75929.1"/>
    </source>
</evidence>
<reference evidence="2" key="1">
    <citation type="journal article" date="2014" name="Int. J. Syst. Evol. Microbiol.">
        <title>Complete genome sequence of Corynebacterium casei LMG S-19264T (=DSM 44701T), isolated from a smear-ripened cheese.</title>
        <authorList>
            <consortium name="US DOE Joint Genome Institute (JGI-PGF)"/>
            <person name="Walter F."/>
            <person name="Albersmeier A."/>
            <person name="Kalinowski J."/>
            <person name="Ruckert C."/>
        </authorList>
    </citation>
    <scope>NUCLEOTIDE SEQUENCE</scope>
    <source>
        <strain evidence="2">JCM 3093</strain>
    </source>
</reference>
<sequence>MPEPGVRAYLRDLPEAELHLFDTGHFALETHLPEIAPLIADFVAAPGPRDEQSGGRTGGAVHRGADHHPATRRPSGASSFRFTGLVTPPRLIPAAAIPAAGAKSR</sequence>
<comment type="caution">
    <text evidence="2">The sequence shown here is derived from an EMBL/GenBank/DDBJ whole genome shotgun (WGS) entry which is preliminary data.</text>
</comment>
<dbReference type="EMBL" id="BMQD01000012">
    <property type="protein sequence ID" value="GGK75929.1"/>
    <property type="molecule type" value="Genomic_DNA"/>
</dbReference>
<evidence type="ECO:0000313" key="3">
    <source>
        <dbReference type="Proteomes" id="UP000627984"/>
    </source>
</evidence>
<evidence type="ECO:0000256" key="1">
    <source>
        <dbReference type="SAM" id="MobiDB-lite"/>
    </source>
</evidence>
<reference evidence="2" key="2">
    <citation type="submission" date="2022-09" db="EMBL/GenBank/DDBJ databases">
        <authorList>
            <person name="Sun Q."/>
            <person name="Ohkuma M."/>
        </authorList>
    </citation>
    <scope>NUCLEOTIDE SEQUENCE</scope>
    <source>
        <strain evidence="2">JCM 3093</strain>
    </source>
</reference>
<proteinExistence type="predicted"/>